<comment type="caution">
    <text evidence="1">The sequence shown here is derived from an EMBL/GenBank/DDBJ whole genome shotgun (WGS) entry which is preliminary data.</text>
</comment>
<protein>
    <submittedName>
        <fullName evidence="1">Putative ribosomally synthesized peptide with SipW-like signal peptide</fullName>
    </submittedName>
</protein>
<dbReference type="Proteomes" id="UP000541033">
    <property type="component" value="Unassembled WGS sequence"/>
</dbReference>
<dbReference type="AlphaFoldDB" id="A0A7X5R0N9"/>
<dbReference type="NCBIfam" id="TIGR04088">
    <property type="entry name" value="cognate_SipW"/>
    <property type="match status" value="1"/>
</dbReference>
<dbReference type="RefSeq" id="WP_341777877.1">
    <property type="nucleotide sequence ID" value="NZ_JAAMOX010000001.1"/>
</dbReference>
<name>A0A7X5R0N9_9MICO</name>
<dbReference type="EMBL" id="JAAMOX010000001">
    <property type="protein sequence ID" value="NIH53449.1"/>
    <property type="molecule type" value="Genomic_DNA"/>
</dbReference>
<reference evidence="1 2" key="1">
    <citation type="submission" date="2020-02" db="EMBL/GenBank/DDBJ databases">
        <title>Sequencing the genomes of 1000 actinobacteria strains.</title>
        <authorList>
            <person name="Klenk H.-P."/>
        </authorList>
    </citation>
    <scope>NUCLEOTIDE SEQUENCE [LARGE SCALE GENOMIC DNA]</scope>
    <source>
        <strain evidence="1 2">DSM 27960</strain>
    </source>
</reference>
<evidence type="ECO:0000313" key="2">
    <source>
        <dbReference type="Proteomes" id="UP000541033"/>
    </source>
</evidence>
<organism evidence="1 2">
    <name type="scientific">Lysinibacter cavernae</name>
    <dbReference type="NCBI Taxonomy" id="1640652"/>
    <lineage>
        <taxon>Bacteria</taxon>
        <taxon>Bacillati</taxon>
        <taxon>Actinomycetota</taxon>
        <taxon>Actinomycetes</taxon>
        <taxon>Micrococcales</taxon>
        <taxon>Microbacteriaceae</taxon>
        <taxon>Lysinibacter</taxon>
    </lineage>
</organism>
<gene>
    <name evidence="1" type="ORF">FHX76_001317</name>
</gene>
<dbReference type="InterPro" id="IPR023833">
    <property type="entry name" value="Signal_pept_SipW-depend-type"/>
</dbReference>
<accession>A0A7X5R0N9</accession>
<sequence length="201" mass="19925">MSQHPPVRNTSHKWRAVLAGGLVLGVGAAVTLAAWNDSEFATGTFTAGTFNLEGSDDGTAYNEHSTLGTADALGFTVAPNNLAPGDTVYAPFSVRLDDQTTKDAVVTVSAEASTGVVTNLTYTLVTTSTNGCNAAAVAAGTSIVAAGAALGSVPGGVTFDLEQGATGSAGEAVNLCFAVSAGSIGQGQSGTATWKFTASSE</sequence>
<evidence type="ECO:0000313" key="1">
    <source>
        <dbReference type="EMBL" id="NIH53449.1"/>
    </source>
</evidence>
<keyword evidence="2" id="KW-1185">Reference proteome</keyword>
<proteinExistence type="predicted"/>